<gene>
    <name evidence="2" type="ORF">SAMN05421820_102573</name>
</gene>
<reference evidence="3" key="1">
    <citation type="submission" date="2016-10" db="EMBL/GenBank/DDBJ databases">
        <authorList>
            <person name="Varghese N."/>
            <person name="Submissions S."/>
        </authorList>
    </citation>
    <scope>NUCLEOTIDE SEQUENCE [LARGE SCALE GENOMIC DNA]</scope>
    <source>
        <strain evidence="3">DSM 19110</strain>
    </source>
</reference>
<evidence type="ECO:0000313" key="2">
    <source>
        <dbReference type="EMBL" id="SDL94874.1"/>
    </source>
</evidence>
<feature type="domain" description="Methyltransferase type 11" evidence="1">
    <location>
        <begin position="45"/>
        <end position="136"/>
    </location>
</feature>
<dbReference type="RefSeq" id="WP_074605426.1">
    <property type="nucleotide sequence ID" value="NZ_FNGY01000002.1"/>
</dbReference>
<dbReference type="InterPro" id="IPR013216">
    <property type="entry name" value="Methyltransf_11"/>
</dbReference>
<dbReference type="GO" id="GO:0032259">
    <property type="term" value="P:methylation"/>
    <property type="evidence" value="ECO:0007669"/>
    <property type="project" value="UniProtKB-KW"/>
</dbReference>
<dbReference type="PANTHER" id="PTHR43861">
    <property type="entry name" value="TRANS-ACONITATE 2-METHYLTRANSFERASE-RELATED"/>
    <property type="match status" value="1"/>
</dbReference>
<dbReference type="Proteomes" id="UP000183200">
    <property type="component" value="Unassembled WGS sequence"/>
</dbReference>
<protein>
    <submittedName>
        <fullName evidence="2">Methyltransferase domain-containing protein</fullName>
    </submittedName>
</protein>
<dbReference type="OrthoDB" id="3896938at2"/>
<organism evidence="2 3">
    <name type="scientific">Pedobacter steynii</name>
    <dbReference type="NCBI Taxonomy" id="430522"/>
    <lineage>
        <taxon>Bacteria</taxon>
        <taxon>Pseudomonadati</taxon>
        <taxon>Bacteroidota</taxon>
        <taxon>Sphingobacteriia</taxon>
        <taxon>Sphingobacteriales</taxon>
        <taxon>Sphingobacteriaceae</taxon>
        <taxon>Pedobacter</taxon>
    </lineage>
</organism>
<dbReference type="InterPro" id="IPR029063">
    <property type="entry name" value="SAM-dependent_MTases_sf"/>
</dbReference>
<dbReference type="CDD" id="cd02440">
    <property type="entry name" value="AdoMet_MTases"/>
    <property type="match status" value="1"/>
</dbReference>
<proteinExistence type="predicted"/>
<keyword evidence="2" id="KW-0808">Transferase</keyword>
<keyword evidence="2" id="KW-0489">Methyltransferase</keyword>
<dbReference type="EMBL" id="FNGY01000002">
    <property type="protein sequence ID" value="SDL94874.1"/>
    <property type="molecule type" value="Genomic_DNA"/>
</dbReference>
<evidence type="ECO:0000313" key="3">
    <source>
        <dbReference type="Proteomes" id="UP000183200"/>
    </source>
</evidence>
<dbReference type="AlphaFoldDB" id="A0A1G9P847"/>
<name>A0A1G9P847_9SPHI</name>
<keyword evidence="3" id="KW-1185">Reference proteome</keyword>
<dbReference type="Pfam" id="PF08241">
    <property type="entry name" value="Methyltransf_11"/>
    <property type="match status" value="1"/>
</dbReference>
<dbReference type="GO" id="GO:0008757">
    <property type="term" value="F:S-adenosylmethionine-dependent methyltransferase activity"/>
    <property type="evidence" value="ECO:0007669"/>
    <property type="project" value="InterPro"/>
</dbReference>
<dbReference type="SUPFAM" id="SSF53335">
    <property type="entry name" value="S-adenosyl-L-methionine-dependent methyltransferases"/>
    <property type="match status" value="1"/>
</dbReference>
<sequence length="263" mass="30411">MFSILKSFFKTAERVSESDPSDNFVYQRSLLAYHKSADLVSGTILEIGTGNGYGIDLIAPKSDRFITIDKIKQSAKKGTCPANVEYVQMKVPMLNNIPDQTFDFVISFQVIEHILNDSLFLQEINRVLKRNGQMIISTPNKKMSITRNPWHVREYSVSDLRVLLLMNNFHPTQTLGVFGNCRIIEHYNKNVAAVKKILRYDVLNLQHLLPRQLLQVPYDILNRLNRNKLFKEDEGLNTLTTNDYYFAEANDHCFDLFFVARKQ</sequence>
<evidence type="ECO:0000259" key="1">
    <source>
        <dbReference type="Pfam" id="PF08241"/>
    </source>
</evidence>
<dbReference type="Gene3D" id="3.40.50.150">
    <property type="entry name" value="Vaccinia Virus protein VP39"/>
    <property type="match status" value="1"/>
</dbReference>
<accession>A0A1G9P847</accession>